<comment type="caution">
    <text evidence="3">The sequence shown here is derived from an EMBL/GenBank/DDBJ whole genome shotgun (WGS) entry which is preliminary data.</text>
</comment>
<evidence type="ECO:0000256" key="1">
    <source>
        <dbReference type="SAM" id="MobiDB-lite"/>
    </source>
</evidence>
<dbReference type="Proteomes" id="UP000030466">
    <property type="component" value="Unassembled WGS sequence"/>
</dbReference>
<feature type="compositionally biased region" description="Low complexity" evidence="1">
    <location>
        <begin position="296"/>
        <end position="311"/>
    </location>
</feature>
<feature type="compositionally biased region" description="Low complexity" evidence="1">
    <location>
        <begin position="507"/>
        <end position="526"/>
    </location>
</feature>
<protein>
    <recommendedName>
        <fullName evidence="2">Protein kinase domain-containing protein</fullName>
    </recommendedName>
</protein>
<dbReference type="Gene3D" id="1.10.510.10">
    <property type="entry name" value="Transferase(Phosphotransferase) domain 1"/>
    <property type="match status" value="1"/>
</dbReference>
<feature type="compositionally biased region" description="Low complexity" evidence="1">
    <location>
        <begin position="342"/>
        <end position="363"/>
    </location>
</feature>
<feature type="region of interest" description="Disordered" evidence="1">
    <location>
        <begin position="337"/>
        <end position="386"/>
    </location>
</feature>
<feature type="compositionally biased region" description="Basic and acidic residues" evidence="1">
    <location>
        <begin position="1"/>
        <end position="15"/>
    </location>
</feature>
<dbReference type="RefSeq" id="WP_035924039.1">
    <property type="nucleotide sequence ID" value="NZ_JSUH01000002.1"/>
</dbReference>
<dbReference type="InterPro" id="IPR000719">
    <property type="entry name" value="Prot_kinase_dom"/>
</dbReference>
<evidence type="ECO:0000259" key="2">
    <source>
        <dbReference type="SMART" id="SM00220"/>
    </source>
</evidence>
<organism evidence="3 4">
    <name type="scientific">Kocuria rosea subsp. polaris</name>
    <dbReference type="NCBI Taxonomy" id="136273"/>
    <lineage>
        <taxon>Bacteria</taxon>
        <taxon>Bacillati</taxon>
        <taxon>Actinomycetota</taxon>
        <taxon>Actinomycetes</taxon>
        <taxon>Micrococcales</taxon>
        <taxon>Micrococcaceae</taxon>
        <taxon>Kocuria</taxon>
    </lineage>
</organism>
<dbReference type="InterPro" id="IPR011009">
    <property type="entry name" value="Kinase-like_dom_sf"/>
</dbReference>
<dbReference type="SUPFAM" id="SSF56112">
    <property type="entry name" value="Protein kinase-like (PK-like)"/>
    <property type="match status" value="1"/>
</dbReference>
<dbReference type="AlphaFoldDB" id="A0A0A6VV25"/>
<dbReference type="GO" id="GO:0005524">
    <property type="term" value="F:ATP binding"/>
    <property type="evidence" value="ECO:0007669"/>
    <property type="project" value="InterPro"/>
</dbReference>
<sequence length="546" mass="54968">MEQRPAAHGGHHEPSRAPSVSARTRLAAAVRDDGAGPLPGTRIEDTPPRLPPEDGLEPVRRLGGRSWLVREARSGEHFVLRPCPEEPGPERDRSRAALRSLAVALAGRDEACLVAVRGLLGPAAAPAGLVEDFLRGGSLADRLAERGRLAPAEAAAVLRDAATGLAALHALGRCHGELSARQVLFRGTVAPPESPAAGPAAADGAGHVAAVRAGTAAGSPEEDVRALGALGWAALTGRAPAREARRAPLSLLCPGAPPGLVRAVEAALDPDASARPTAAELADRFARAQEPDPGGRRVAAARPEPVRTGGGRRAALVGAALLLAAGGAVLLPLGGAGPSPEPAADPANTPAATTPPARFPSAARSGPVAPGSVVDPPQDSVEDADPRRALGELVARRGEALRTGDARLLDEVYAPGARAAAADRDTIARADGGFPGLVLEAESVRDGPAGSAPPGGVVLVAEVRVDGHRGGPGTVPSVVPAGDGWVQTVLVELVHGEQGWRLAEVEPAAGATAPPGTGSDGPPRNGRGPDGQEPDGSEPARQDPRG</sequence>
<feature type="domain" description="Protein kinase" evidence="2">
    <location>
        <begin position="56"/>
        <end position="286"/>
    </location>
</feature>
<name>A0A0A6VV25_KOCRO</name>
<evidence type="ECO:0000313" key="4">
    <source>
        <dbReference type="Proteomes" id="UP000030466"/>
    </source>
</evidence>
<accession>A0A0A6VV25</accession>
<evidence type="ECO:0000313" key="3">
    <source>
        <dbReference type="EMBL" id="KHD98710.1"/>
    </source>
</evidence>
<feature type="region of interest" description="Disordered" evidence="1">
    <location>
        <begin position="287"/>
        <end position="311"/>
    </location>
</feature>
<dbReference type="OrthoDB" id="3778994at2"/>
<gene>
    <name evidence="3" type="ORF">GY22_03375</name>
</gene>
<dbReference type="EMBL" id="JSUH01000002">
    <property type="protein sequence ID" value="KHD98710.1"/>
    <property type="molecule type" value="Genomic_DNA"/>
</dbReference>
<dbReference type="SMART" id="SM00220">
    <property type="entry name" value="S_TKc"/>
    <property type="match status" value="1"/>
</dbReference>
<keyword evidence="4" id="KW-1185">Reference proteome</keyword>
<feature type="region of interest" description="Disordered" evidence="1">
    <location>
        <begin position="504"/>
        <end position="546"/>
    </location>
</feature>
<reference evidence="3 4" key="1">
    <citation type="journal article" date="2003" name="Int. J. Syst. Evol. Microbiol.">
        <title>Kocuria polaris sp. nov., an orange-pigmented psychrophilic bacterium isolated from an Antarctic cyanobacterial mat sample.</title>
        <authorList>
            <person name="Reddy G.S."/>
            <person name="Prakash J.S."/>
            <person name="Prabahar V."/>
            <person name="Matsumoto G.I."/>
            <person name="Stackebrandt E."/>
            <person name="Shivaji S."/>
        </authorList>
    </citation>
    <scope>NUCLEOTIDE SEQUENCE [LARGE SCALE GENOMIC DNA]</scope>
    <source>
        <strain evidence="3 4">CMS 76or</strain>
    </source>
</reference>
<dbReference type="GO" id="GO:0004672">
    <property type="term" value="F:protein kinase activity"/>
    <property type="evidence" value="ECO:0007669"/>
    <property type="project" value="InterPro"/>
</dbReference>
<feature type="region of interest" description="Disordered" evidence="1">
    <location>
        <begin position="1"/>
        <end position="58"/>
    </location>
</feature>
<proteinExistence type="predicted"/>